<dbReference type="VEuPathDB" id="TriTrypDB:LdCL_340015600"/>
<evidence type="ECO:0000313" key="4">
    <source>
        <dbReference type="Proteomes" id="UP000318821"/>
    </source>
</evidence>
<feature type="transmembrane region" description="Helical" evidence="2">
    <location>
        <begin position="81"/>
        <end position="100"/>
    </location>
</feature>
<protein>
    <submittedName>
        <fullName evidence="3">Amastin surface glycofamily protein</fullName>
    </submittedName>
</protein>
<keyword evidence="2" id="KW-1133">Transmembrane helix</keyword>
<proteinExistence type="predicted"/>
<feature type="compositionally biased region" description="Low complexity" evidence="1">
    <location>
        <begin position="266"/>
        <end position="277"/>
    </location>
</feature>
<dbReference type="PANTHER" id="PTHR33297">
    <property type="entry name" value="AMASTIN-LIKE SURFACE PROTEIN-LIKE PROTEIN-RELATED"/>
    <property type="match status" value="1"/>
</dbReference>
<dbReference type="Gene3D" id="1.20.140.150">
    <property type="match status" value="1"/>
</dbReference>
<dbReference type="PANTHER" id="PTHR33297:SF4">
    <property type="entry name" value="AMASTIN"/>
    <property type="match status" value="1"/>
</dbReference>
<reference evidence="4" key="1">
    <citation type="submission" date="2019-02" db="EMBL/GenBank/DDBJ databases">
        <title>FDA dAtabase for Regulatory Grade micrObial Sequences (FDA-ARGOS): Supporting development and validation of Infectious Disease Dx tests.</title>
        <authorList>
            <person name="Duncan R."/>
            <person name="Fisher C."/>
            <person name="Tallon L."/>
            <person name="Sadzewicz L."/>
            <person name="Sengamalay N."/>
            <person name="Ott S."/>
            <person name="Godinez A."/>
            <person name="Nagaraj S."/>
            <person name="Vavikolanu K."/>
            <person name="Vyas G."/>
            <person name="Nadendla S."/>
            <person name="Aluvathingal J."/>
            <person name="Sichtig H."/>
        </authorList>
    </citation>
    <scope>NUCLEOTIDE SEQUENCE [LARGE SCALE GENOMIC DNA]</scope>
    <source>
        <strain evidence="4">FDAARGOS_360</strain>
    </source>
</reference>
<sequence>MQRRSSSIIYVILQFIAFFFVLVGTPIDMFRDDTEGMYGNTPCITLWGFQFDCYSVSYDNRSDHFWGGCHGRRDRFRAAQAFAILSVVVYGTAFVLGLFAGCWCPFFRWVCLILNIVGILTLCIVWAAMVVTYYKDEGESCPRVGFFFAYGVGFALFLVAWCLDIINIFFLLLPCEDQKFGESGNPEPSTRHGEEEMKRPREGHGVQAEHKVSEGPGLRLAHLLSVLMWSAPTPAPAASTADVAASALEEEAWPRPAWTDACRPPGSASGAASAAGARGMDEQRQGGPLAAWLDTPADDLSSPARM</sequence>
<evidence type="ECO:0000256" key="1">
    <source>
        <dbReference type="SAM" id="MobiDB-lite"/>
    </source>
</evidence>
<feature type="region of interest" description="Disordered" evidence="1">
    <location>
        <begin position="257"/>
        <end position="306"/>
    </location>
</feature>
<accession>A0A504XPG4</accession>
<organism evidence="3 4">
    <name type="scientific">Leishmania donovani</name>
    <dbReference type="NCBI Taxonomy" id="5661"/>
    <lineage>
        <taxon>Eukaryota</taxon>
        <taxon>Discoba</taxon>
        <taxon>Euglenozoa</taxon>
        <taxon>Kinetoplastea</taxon>
        <taxon>Metakinetoplastina</taxon>
        <taxon>Trypanosomatida</taxon>
        <taxon>Trypanosomatidae</taxon>
        <taxon>Leishmaniinae</taxon>
        <taxon>Leishmania</taxon>
    </lineage>
</organism>
<dbReference type="VEuPathDB" id="TriTrypDB:LdBPK_341020.1"/>
<feature type="compositionally biased region" description="Basic and acidic residues" evidence="1">
    <location>
        <begin position="189"/>
        <end position="213"/>
    </location>
</feature>
<feature type="transmembrane region" description="Helical" evidence="2">
    <location>
        <begin position="146"/>
        <end position="173"/>
    </location>
</feature>
<dbReference type="EMBL" id="RHLD01000026">
    <property type="protein sequence ID" value="TPP50433.1"/>
    <property type="molecule type" value="Genomic_DNA"/>
</dbReference>
<dbReference type="InterPro" id="IPR009944">
    <property type="entry name" value="Amastin"/>
</dbReference>
<feature type="transmembrane region" description="Helical" evidence="2">
    <location>
        <begin position="6"/>
        <end position="27"/>
    </location>
</feature>
<dbReference type="AlphaFoldDB" id="A0A504XPG4"/>
<keyword evidence="2" id="KW-0812">Transmembrane</keyword>
<keyword evidence="2" id="KW-0472">Membrane</keyword>
<evidence type="ECO:0000256" key="2">
    <source>
        <dbReference type="SAM" id="Phobius"/>
    </source>
</evidence>
<evidence type="ECO:0000313" key="3">
    <source>
        <dbReference type="EMBL" id="TPP50433.1"/>
    </source>
</evidence>
<feature type="region of interest" description="Disordered" evidence="1">
    <location>
        <begin position="181"/>
        <end position="213"/>
    </location>
</feature>
<dbReference type="VEuPathDB" id="TriTrypDB:LDHU3_34.1620"/>
<dbReference type="Proteomes" id="UP000318821">
    <property type="component" value="Unassembled WGS sequence"/>
</dbReference>
<dbReference type="Pfam" id="PF07344">
    <property type="entry name" value="Amastin"/>
    <property type="match status" value="1"/>
</dbReference>
<gene>
    <name evidence="3" type="ORF">CGC20_2035</name>
</gene>
<comment type="caution">
    <text evidence="3">The sequence shown here is derived from an EMBL/GenBank/DDBJ whole genome shotgun (WGS) entry which is preliminary data.</text>
</comment>
<feature type="transmembrane region" description="Helical" evidence="2">
    <location>
        <begin position="106"/>
        <end position="134"/>
    </location>
</feature>
<name>A0A504XPG4_LEIDO</name>